<organism evidence="13 14">
    <name type="scientific">Sphaerochaeta pleomorpha (strain ATCC BAA-1885 / DSM 22778 / Grapes)</name>
    <dbReference type="NCBI Taxonomy" id="158190"/>
    <lineage>
        <taxon>Bacteria</taxon>
        <taxon>Pseudomonadati</taxon>
        <taxon>Spirochaetota</taxon>
        <taxon>Spirochaetia</taxon>
        <taxon>Spirochaetales</taxon>
        <taxon>Sphaerochaetaceae</taxon>
        <taxon>Sphaerochaeta</taxon>
    </lineage>
</organism>
<dbReference type="OrthoDB" id="9759736at2"/>
<dbReference type="InterPro" id="IPR033136">
    <property type="entry name" value="DNA_ligase_CS"/>
</dbReference>
<evidence type="ECO:0000313" key="13">
    <source>
        <dbReference type="EMBL" id="AEV29857.1"/>
    </source>
</evidence>
<feature type="binding site" evidence="11">
    <location>
        <position position="442"/>
    </location>
    <ligand>
        <name>Zn(2+)</name>
        <dbReference type="ChEBI" id="CHEBI:29105"/>
    </ligand>
</feature>
<dbReference type="RefSeq" id="WP_014270698.1">
    <property type="nucleotide sequence ID" value="NC_016633.1"/>
</dbReference>
<feature type="binding site" evidence="11">
    <location>
        <begin position="36"/>
        <end position="40"/>
    </location>
    <ligand>
        <name>NAD(+)</name>
        <dbReference type="ChEBI" id="CHEBI:57540"/>
    </ligand>
</feature>
<evidence type="ECO:0000256" key="9">
    <source>
        <dbReference type="ARBA" id="ARBA00023204"/>
    </source>
</evidence>
<evidence type="ECO:0000256" key="8">
    <source>
        <dbReference type="ARBA" id="ARBA00023027"/>
    </source>
</evidence>
<dbReference type="GO" id="GO:0046872">
    <property type="term" value="F:metal ion binding"/>
    <property type="evidence" value="ECO:0007669"/>
    <property type="project" value="UniProtKB-KW"/>
</dbReference>
<evidence type="ECO:0000256" key="2">
    <source>
        <dbReference type="ARBA" id="ARBA00022598"/>
    </source>
</evidence>
<protein>
    <recommendedName>
        <fullName evidence="11">DNA ligase</fullName>
        <ecNumber evidence="11">6.5.1.2</ecNumber>
    </recommendedName>
    <alternativeName>
        <fullName evidence="11">Polydeoxyribonucleotide synthase [NAD(+)]</fullName>
    </alternativeName>
</protein>
<evidence type="ECO:0000256" key="3">
    <source>
        <dbReference type="ARBA" id="ARBA00022705"/>
    </source>
</evidence>
<evidence type="ECO:0000256" key="1">
    <source>
        <dbReference type="ARBA" id="ARBA00004067"/>
    </source>
</evidence>
<keyword evidence="14" id="KW-1185">Reference proteome</keyword>
<gene>
    <name evidence="11" type="primary">ligA</name>
    <name evidence="13" type="ordered locus">SpiGrapes_2070</name>
</gene>
<dbReference type="Pfam" id="PF14520">
    <property type="entry name" value="HHH_5"/>
    <property type="match status" value="2"/>
</dbReference>
<comment type="function">
    <text evidence="1 11">DNA ligase that catalyzes the formation of phosphodiester linkages between 5'-phosphoryl and 3'-hydroxyl groups in double-stranded DNA using NAD as a coenzyme and as the energy source for the reaction. It is essential for DNA replication and repair of damaged DNA.</text>
</comment>
<feature type="binding site" evidence="11">
    <location>
        <position position="172"/>
    </location>
    <ligand>
        <name>NAD(+)</name>
        <dbReference type="ChEBI" id="CHEBI:57540"/>
    </ligand>
</feature>
<dbReference type="CDD" id="cd17748">
    <property type="entry name" value="BRCT_DNA_ligase_like"/>
    <property type="match status" value="1"/>
</dbReference>
<dbReference type="SUPFAM" id="SSF52113">
    <property type="entry name" value="BRCT domain"/>
    <property type="match status" value="1"/>
</dbReference>
<dbReference type="SMART" id="SM00278">
    <property type="entry name" value="HhH1"/>
    <property type="match status" value="3"/>
</dbReference>
<accession>G8QR09</accession>
<keyword evidence="8 11" id="KW-0520">NAD</keyword>
<dbReference type="GO" id="GO:0005829">
    <property type="term" value="C:cytosol"/>
    <property type="evidence" value="ECO:0007669"/>
    <property type="project" value="TreeGrafter"/>
</dbReference>
<dbReference type="PIRSF" id="PIRSF001604">
    <property type="entry name" value="LigA"/>
    <property type="match status" value="1"/>
</dbReference>
<evidence type="ECO:0000259" key="12">
    <source>
        <dbReference type="PROSITE" id="PS50172"/>
    </source>
</evidence>
<dbReference type="AlphaFoldDB" id="G8QR09"/>
<dbReference type="GO" id="GO:0006260">
    <property type="term" value="P:DNA replication"/>
    <property type="evidence" value="ECO:0007669"/>
    <property type="project" value="UniProtKB-KW"/>
</dbReference>
<dbReference type="Pfam" id="PF01653">
    <property type="entry name" value="DNA_ligase_aden"/>
    <property type="match status" value="1"/>
</dbReference>
<evidence type="ECO:0000256" key="4">
    <source>
        <dbReference type="ARBA" id="ARBA00022723"/>
    </source>
</evidence>
<sequence>MEENKQTLLEEVLQLSSRLREYQKAYYVDNHPLVSDLEYDRFFDRLSNLEKEYPEFRFPDSPTQRVGSDLSSDFPEVVHSIPVLSLDKAYSNEAVLSWVAKSQQKMRQGLSYVIEEKIDGISMVLYYEKGLLVKAVTRGNGTVGNDVTANVKTIASIPLRLPHPDTLAVRGEVYLQKADFLKLNKSMEIPYANPRNLAAGTIRRIKSSEVAKVPLQMFVYEGFWEEGLPLDDHVMILSKLKEYGFRINPTIGLFCKTKEEAQKRLKEASLEGFGGSFSDIPSYIQARTDGRNALLYEIDGLVAKVNELAIREQFGYTSHHPRWAIAYKFESPQATTVVQKIDIQVGRTGRVTPVARVKPVLIGGSTVSNVTLHNQDYIDMLELAIGDTVEISKRGDVIPAVERVIEKNENGEAVWKMQDTCPSCQKLLVKNGAHTFCPNPLCPDQVKGRVAFFIGKAQMDIESFGPETASALLEKGLLKDVDDIYTIDYRKVLSDTPGFGVKKIEAIIEGVEKSKEQPFRRVLVSLGISEFGKKAADLLVSSGITSMDELLTIARNEDIERLVAIKQMGEKTARLLVDSLNDPSMQRRIEALRKAGLCFEESGNKDTGLEQVFAGQVWCVTGSFDHFNPRDLALEEIEKRGGRTVSSITGKTTHLLAGSGAGSKLTKAENLSVHIVNEEAFLDLIAEKQSRVKKELSKEELQGEFSF</sequence>
<dbReference type="GO" id="GO:0006281">
    <property type="term" value="P:DNA repair"/>
    <property type="evidence" value="ECO:0007669"/>
    <property type="project" value="UniProtKB-KW"/>
</dbReference>
<dbReference type="Proteomes" id="UP000005632">
    <property type="component" value="Chromosome"/>
</dbReference>
<keyword evidence="2 11" id="KW-0436">Ligase</keyword>
<dbReference type="SUPFAM" id="SSF50249">
    <property type="entry name" value="Nucleic acid-binding proteins"/>
    <property type="match status" value="1"/>
</dbReference>
<dbReference type="Pfam" id="PF00533">
    <property type="entry name" value="BRCT"/>
    <property type="match status" value="1"/>
</dbReference>
<dbReference type="PROSITE" id="PS01056">
    <property type="entry name" value="DNA_LIGASE_N2"/>
    <property type="match status" value="1"/>
</dbReference>
<feature type="active site" description="N6-AMP-lysine intermediate" evidence="11">
    <location>
        <position position="117"/>
    </location>
</feature>
<dbReference type="CDD" id="cd00114">
    <property type="entry name" value="LIGANc"/>
    <property type="match status" value="1"/>
</dbReference>
<dbReference type="eggNOG" id="COG0272">
    <property type="taxonomic scope" value="Bacteria"/>
</dbReference>
<feature type="binding site" evidence="11">
    <location>
        <position position="424"/>
    </location>
    <ligand>
        <name>Zn(2+)</name>
        <dbReference type="ChEBI" id="CHEBI:29105"/>
    </ligand>
</feature>
<dbReference type="NCBIfam" id="NF005932">
    <property type="entry name" value="PRK07956.1"/>
    <property type="match status" value="1"/>
</dbReference>
<dbReference type="STRING" id="158190.SpiGrapes_2070"/>
<keyword evidence="11" id="KW-0464">Manganese</keyword>
<dbReference type="PANTHER" id="PTHR23389:SF9">
    <property type="entry name" value="DNA LIGASE"/>
    <property type="match status" value="1"/>
</dbReference>
<dbReference type="InterPro" id="IPR004150">
    <property type="entry name" value="NAD_DNA_ligase_OB"/>
</dbReference>
<dbReference type="PROSITE" id="PS50172">
    <property type="entry name" value="BRCT"/>
    <property type="match status" value="1"/>
</dbReference>
<dbReference type="EMBL" id="CP003155">
    <property type="protein sequence ID" value="AEV29857.1"/>
    <property type="molecule type" value="Genomic_DNA"/>
</dbReference>
<dbReference type="GO" id="GO:0003677">
    <property type="term" value="F:DNA binding"/>
    <property type="evidence" value="ECO:0007669"/>
    <property type="project" value="InterPro"/>
</dbReference>
<dbReference type="Gene3D" id="2.40.50.140">
    <property type="entry name" value="Nucleic acid-binding proteins"/>
    <property type="match status" value="1"/>
</dbReference>
<keyword evidence="7 11" id="KW-0460">Magnesium</keyword>
<dbReference type="InterPro" id="IPR001679">
    <property type="entry name" value="DNA_ligase"/>
</dbReference>
<dbReference type="HOGENOM" id="CLU_007764_2_1_12"/>
<keyword evidence="5 11" id="KW-0227">DNA damage</keyword>
<feature type="binding site" evidence="11">
    <location>
        <position position="328"/>
    </location>
    <ligand>
        <name>NAD(+)</name>
        <dbReference type="ChEBI" id="CHEBI:57540"/>
    </ligand>
</feature>
<dbReference type="InterPro" id="IPR013840">
    <property type="entry name" value="DNAligase_N"/>
</dbReference>
<dbReference type="PANTHER" id="PTHR23389">
    <property type="entry name" value="CHROMOSOME TRANSMISSION FIDELITY FACTOR 18"/>
    <property type="match status" value="1"/>
</dbReference>
<dbReference type="SMART" id="SM00532">
    <property type="entry name" value="LIGANc"/>
    <property type="match status" value="1"/>
</dbReference>
<evidence type="ECO:0000256" key="11">
    <source>
        <dbReference type="HAMAP-Rule" id="MF_01588"/>
    </source>
</evidence>
<keyword evidence="4 11" id="KW-0479">Metal-binding</keyword>
<comment type="catalytic activity">
    <reaction evidence="10 11">
        <text>NAD(+) + (deoxyribonucleotide)n-3'-hydroxyl + 5'-phospho-(deoxyribonucleotide)m = (deoxyribonucleotide)n+m + AMP + beta-nicotinamide D-nucleotide.</text>
        <dbReference type="EC" id="6.5.1.2"/>
    </reaction>
</comment>
<dbReference type="GO" id="GO:0003911">
    <property type="term" value="F:DNA ligase (NAD+) activity"/>
    <property type="evidence" value="ECO:0007669"/>
    <property type="project" value="UniProtKB-UniRule"/>
</dbReference>
<dbReference type="InterPro" id="IPR001357">
    <property type="entry name" value="BRCT_dom"/>
</dbReference>
<dbReference type="Gene3D" id="1.10.287.610">
    <property type="entry name" value="Helix hairpin bin"/>
    <property type="match status" value="1"/>
</dbReference>
<dbReference type="Gene3D" id="3.40.50.10190">
    <property type="entry name" value="BRCT domain"/>
    <property type="match status" value="1"/>
</dbReference>
<keyword evidence="6 11" id="KW-0862">Zinc</keyword>
<dbReference type="SUPFAM" id="SSF56091">
    <property type="entry name" value="DNA ligase/mRNA capping enzyme, catalytic domain"/>
    <property type="match status" value="1"/>
</dbReference>
<dbReference type="Gene3D" id="1.10.150.20">
    <property type="entry name" value="5' to 3' exonuclease, C-terminal subdomain"/>
    <property type="match status" value="2"/>
</dbReference>
<comment type="cofactor">
    <cofactor evidence="11">
        <name>Mg(2+)</name>
        <dbReference type="ChEBI" id="CHEBI:18420"/>
    </cofactor>
    <cofactor evidence="11">
        <name>Mn(2+)</name>
        <dbReference type="ChEBI" id="CHEBI:29035"/>
    </cofactor>
</comment>
<evidence type="ECO:0000256" key="10">
    <source>
        <dbReference type="ARBA" id="ARBA00034005"/>
    </source>
</evidence>
<evidence type="ECO:0000256" key="6">
    <source>
        <dbReference type="ARBA" id="ARBA00022833"/>
    </source>
</evidence>
<feature type="binding site" evidence="11">
    <location>
        <position position="304"/>
    </location>
    <ligand>
        <name>NAD(+)</name>
        <dbReference type="ChEBI" id="CHEBI:57540"/>
    </ligand>
</feature>
<dbReference type="Gene3D" id="3.30.470.30">
    <property type="entry name" value="DNA ligase/mRNA capping enzyme"/>
    <property type="match status" value="1"/>
</dbReference>
<feature type="binding site" evidence="11">
    <location>
        <begin position="85"/>
        <end position="86"/>
    </location>
    <ligand>
        <name>NAD(+)</name>
        <dbReference type="ChEBI" id="CHEBI:57540"/>
    </ligand>
</feature>
<dbReference type="Pfam" id="PF03120">
    <property type="entry name" value="OB_DNA_ligase"/>
    <property type="match status" value="1"/>
</dbReference>
<dbReference type="InterPro" id="IPR013839">
    <property type="entry name" value="DNAligase_adenylation"/>
</dbReference>
<keyword evidence="9 11" id="KW-0234">DNA repair</keyword>
<dbReference type="EC" id="6.5.1.2" evidence="11"/>
<dbReference type="KEGG" id="sgp:SpiGrapes_2070"/>
<dbReference type="InterPro" id="IPR003583">
    <property type="entry name" value="Hlx-hairpin-Hlx_DNA-bd_motif"/>
</dbReference>
<dbReference type="SMART" id="SM00292">
    <property type="entry name" value="BRCT"/>
    <property type="match status" value="1"/>
</dbReference>
<name>G8QR09_SPHPG</name>
<feature type="binding site" evidence="11">
    <location>
        <position position="437"/>
    </location>
    <ligand>
        <name>Zn(2+)</name>
        <dbReference type="ChEBI" id="CHEBI:29105"/>
    </ligand>
</feature>
<keyword evidence="3 11" id="KW-0235">DNA replication</keyword>
<feature type="binding site" evidence="11">
    <location>
        <position position="421"/>
    </location>
    <ligand>
        <name>Zn(2+)</name>
        <dbReference type="ChEBI" id="CHEBI:29105"/>
    </ligand>
</feature>
<feature type="binding site" evidence="11">
    <location>
        <position position="115"/>
    </location>
    <ligand>
        <name>NAD(+)</name>
        <dbReference type="ChEBI" id="CHEBI:57540"/>
    </ligand>
</feature>
<dbReference type="NCBIfam" id="TIGR00575">
    <property type="entry name" value="dnlj"/>
    <property type="match status" value="1"/>
</dbReference>
<feature type="domain" description="BRCT" evidence="12">
    <location>
        <begin position="608"/>
        <end position="689"/>
    </location>
</feature>
<dbReference type="InterPro" id="IPR010994">
    <property type="entry name" value="RuvA_2-like"/>
</dbReference>
<dbReference type="InterPro" id="IPR036420">
    <property type="entry name" value="BRCT_dom_sf"/>
</dbReference>
<evidence type="ECO:0000256" key="7">
    <source>
        <dbReference type="ARBA" id="ARBA00022842"/>
    </source>
</evidence>
<dbReference type="HAMAP" id="MF_01588">
    <property type="entry name" value="DNA_ligase_A"/>
    <property type="match status" value="1"/>
</dbReference>
<comment type="similarity">
    <text evidence="11">Belongs to the NAD-dependent DNA ligase family. LigA subfamily.</text>
</comment>
<evidence type="ECO:0000256" key="5">
    <source>
        <dbReference type="ARBA" id="ARBA00022763"/>
    </source>
</evidence>
<evidence type="ECO:0000313" key="14">
    <source>
        <dbReference type="Proteomes" id="UP000005632"/>
    </source>
</evidence>
<proteinExistence type="inferred from homology"/>
<dbReference type="SUPFAM" id="SSF47781">
    <property type="entry name" value="RuvA domain 2-like"/>
    <property type="match status" value="1"/>
</dbReference>
<dbReference type="InterPro" id="IPR012340">
    <property type="entry name" value="NA-bd_OB-fold"/>
</dbReference>
<feature type="binding site" evidence="11">
    <location>
        <position position="138"/>
    </location>
    <ligand>
        <name>NAD(+)</name>
        <dbReference type="ChEBI" id="CHEBI:57540"/>
    </ligand>
</feature>
<reference evidence="13 14" key="1">
    <citation type="submission" date="2011-11" db="EMBL/GenBank/DDBJ databases">
        <title>Complete sequence of Spirochaeta sp. grapes.</title>
        <authorList>
            <consortium name="US DOE Joint Genome Institute"/>
            <person name="Lucas S."/>
            <person name="Han J."/>
            <person name="Lapidus A."/>
            <person name="Cheng J.-F."/>
            <person name="Goodwin L."/>
            <person name="Pitluck S."/>
            <person name="Peters L."/>
            <person name="Ovchinnikova G."/>
            <person name="Munk A.C."/>
            <person name="Detter J.C."/>
            <person name="Han C."/>
            <person name="Tapia R."/>
            <person name="Land M."/>
            <person name="Hauser L."/>
            <person name="Kyrpides N."/>
            <person name="Ivanova N."/>
            <person name="Pagani I."/>
            <person name="Ritalahtilisa K."/>
            <person name="Loeffler F."/>
            <person name="Woyke T."/>
        </authorList>
    </citation>
    <scope>NUCLEOTIDE SEQUENCE [LARGE SCALE GENOMIC DNA]</scope>
    <source>
        <strain evidence="14">ATCC BAA-1885 / DSM 22778 / Grapes</strain>
    </source>
</reference>